<proteinExistence type="predicted"/>
<evidence type="ECO:0000259" key="2">
    <source>
        <dbReference type="Pfam" id="PF14016"/>
    </source>
</evidence>
<evidence type="ECO:0000256" key="1">
    <source>
        <dbReference type="SAM" id="SignalP"/>
    </source>
</evidence>
<comment type="caution">
    <text evidence="3">The sequence shown here is derived from an EMBL/GenBank/DDBJ whole genome shotgun (WGS) entry which is preliminary data.</text>
</comment>
<dbReference type="RefSeq" id="WP_185066240.1">
    <property type="nucleotide sequence ID" value="NZ_BAABJP010000043.1"/>
</dbReference>
<feature type="domain" description="DUF4232" evidence="2">
    <location>
        <begin position="29"/>
        <end position="156"/>
    </location>
</feature>
<feature type="chain" id="PRO_5047044400" description="DUF4232 domain-containing protein" evidence="1">
    <location>
        <begin position="22"/>
        <end position="176"/>
    </location>
</feature>
<dbReference type="InterPro" id="IPR025326">
    <property type="entry name" value="DUF4232"/>
</dbReference>
<dbReference type="EMBL" id="BAABJP010000043">
    <property type="protein sequence ID" value="GAA5169839.1"/>
    <property type="molecule type" value="Genomic_DNA"/>
</dbReference>
<feature type="signal peptide" evidence="1">
    <location>
        <begin position="1"/>
        <end position="21"/>
    </location>
</feature>
<evidence type="ECO:0000313" key="4">
    <source>
        <dbReference type="Proteomes" id="UP001428817"/>
    </source>
</evidence>
<gene>
    <name evidence="3" type="ORF">GCM10023321_66060</name>
</gene>
<dbReference type="Proteomes" id="UP001428817">
    <property type="component" value="Unassembled WGS sequence"/>
</dbReference>
<sequence length="176" mass="18153">MNRFLLLLGVLLLSASGVAAAQVAPVDWCAANGLELKLGPDQGGSGMGKTDTTLSLVNRGSAPCRLRGFLEVREIGQNDAPLGRPAVREGGLGPVVTLAPRGGAALAPMLTVNPGMFDEQACHTVPGKGLRILLPGPDGGPGDPVRNTVFLPMDSMLTCAKDVGEPRLRIRSLIPG</sequence>
<keyword evidence="1" id="KW-0732">Signal</keyword>
<name>A0ABP9QZZ0_9PSEU</name>
<protein>
    <recommendedName>
        <fullName evidence="2">DUF4232 domain-containing protein</fullName>
    </recommendedName>
</protein>
<accession>A0ABP9QZZ0</accession>
<evidence type="ECO:0000313" key="3">
    <source>
        <dbReference type="EMBL" id="GAA5169839.1"/>
    </source>
</evidence>
<keyword evidence="4" id="KW-1185">Reference proteome</keyword>
<dbReference type="Pfam" id="PF14016">
    <property type="entry name" value="DUF4232"/>
    <property type="match status" value="1"/>
</dbReference>
<reference evidence="4" key="1">
    <citation type="journal article" date="2019" name="Int. J. Syst. Evol. Microbiol.">
        <title>The Global Catalogue of Microorganisms (GCM) 10K type strain sequencing project: providing services to taxonomists for standard genome sequencing and annotation.</title>
        <authorList>
            <consortium name="The Broad Institute Genomics Platform"/>
            <consortium name="The Broad Institute Genome Sequencing Center for Infectious Disease"/>
            <person name="Wu L."/>
            <person name="Ma J."/>
        </authorList>
    </citation>
    <scope>NUCLEOTIDE SEQUENCE [LARGE SCALE GENOMIC DNA]</scope>
    <source>
        <strain evidence="4">JCM 18303</strain>
    </source>
</reference>
<organism evidence="3 4">
    <name type="scientific">Pseudonocardia eucalypti</name>
    <dbReference type="NCBI Taxonomy" id="648755"/>
    <lineage>
        <taxon>Bacteria</taxon>
        <taxon>Bacillati</taxon>
        <taxon>Actinomycetota</taxon>
        <taxon>Actinomycetes</taxon>
        <taxon>Pseudonocardiales</taxon>
        <taxon>Pseudonocardiaceae</taxon>
        <taxon>Pseudonocardia</taxon>
    </lineage>
</organism>